<dbReference type="EC" id="2.7.13.3" evidence="2"/>
<dbReference type="PROSITE" id="PS50109">
    <property type="entry name" value="HIS_KIN"/>
    <property type="match status" value="1"/>
</dbReference>
<dbReference type="Proteomes" id="UP000468531">
    <property type="component" value="Unassembled WGS sequence"/>
</dbReference>
<evidence type="ECO:0000259" key="7">
    <source>
        <dbReference type="PROSITE" id="PS50112"/>
    </source>
</evidence>
<dbReference type="GO" id="GO:0009882">
    <property type="term" value="F:blue light photoreceptor activity"/>
    <property type="evidence" value="ECO:0007669"/>
    <property type="project" value="UniProtKB-ARBA"/>
</dbReference>
<dbReference type="InterPro" id="IPR000719">
    <property type="entry name" value="Prot_kinase_dom"/>
</dbReference>
<dbReference type="InterPro" id="IPR035965">
    <property type="entry name" value="PAS-like_dom_sf"/>
</dbReference>
<feature type="domain" description="Protein kinase" evidence="5">
    <location>
        <begin position="1"/>
        <end position="249"/>
    </location>
</feature>
<dbReference type="SMART" id="SM00086">
    <property type="entry name" value="PAC"/>
    <property type="match status" value="3"/>
</dbReference>
<dbReference type="SMART" id="SM00065">
    <property type="entry name" value="GAF"/>
    <property type="match status" value="1"/>
</dbReference>
<comment type="caution">
    <text evidence="9">The sequence shown here is derived from an EMBL/GenBank/DDBJ whole genome shotgun (WGS) entry which is preliminary data.</text>
</comment>
<evidence type="ECO:0000313" key="9">
    <source>
        <dbReference type="EMBL" id="NEU95239.1"/>
    </source>
</evidence>
<dbReference type="InterPro" id="IPR013655">
    <property type="entry name" value="PAS_fold_3"/>
</dbReference>
<keyword evidence="3" id="KW-0597">Phosphoprotein</keyword>
<keyword evidence="10" id="KW-1185">Reference proteome</keyword>
<dbReference type="GO" id="GO:0000155">
    <property type="term" value="F:phosphorelay sensor kinase activity"/>
    <property type="evidence" value="ECO:0007669"/>
    <property type="project" value="InterPro"/>
</dbReference>
<feature type="domain" description="Histidine kinase" evidence="6">
    <location>
        <begin position="1854"/>
        <end position="2070"/>
    </location>
</feature>
<dbReference type="CDD" id="cd14014">
    <property type="entry name" value="STKc_PknB_like"/>
    <property type="match status" value="1"/>
</dbReference>
<feature type="domain" description="PAC" evidence="8">
    <location>
        <begin position="1656"/>
        <end position="1708"/>
    </location>
</feature>
<dbReference type="InterPro" id="IPR005467">
    <property type="entry name" value="His_kinase_dom"/>
</dbReference>
<dbReference type="PROSITE" id="PS50112">
    <property type="entry name" value="PAS"/>
    <property type="match status" value="3"/>
</dbReference>
<evidence type="ECO:0000256" key="2">
    <source>
        <dbReference type="ARBA" id="ARBA00012438"/>
    </source>
</evidence>
<dbReference type="InterPro" id="IPR036097">
    <property type="entry name" value="HisK_dim/P_sf"/>
</dbReference>
<dbReference type="Pfam" id="PF00069">
    <property type="entry name" value="Pkinase"/>
    <property type="match status" value="1"/>
</dbReference>
<dbReference type="SUPFAM" id="SSF52540">
    <property type="entry name" value="P-loop containing nucleoside triphosphate hydrolases"/>
    <property type="match status" value="1"/>
</dbReference>
<dbReference type="SMART" id="SM00220">
    <property type="entry name" value="S_TKc"/>
    <property type="match status" value="1"/>
</dbReference>
<protein>
    <recommendedName>
        <fullName evidence="2">histidine kinase</fullName>
        <ecNumber evidence="2">2.7.13.3</ecNumber>
    </recommendedName>
</protein>
<feature type="domain" description="PAS" evidence="7">
    <location>
        <begin position="1583"/>
        <end position="1653"/>
    </location>
</feature>
<dbReference type="PRINTS" id="PR00344">
    <property type="entry name" value="BCTRLSENSOR"/>
</dbReference>
<dbReference type="InterPro" id="IPR003661">
    <property type="entry name" value="HisK_dim/P_dom"/>
</dbReference>
<dbReference type="InterPro" id="IPR003018">
    <property type="entry name" value="GAF"/>
</dbReference>
<dbReference type="CDD" id="cd00082">
    <property type="entry name" value="HisKA"/>
    <property type="match status" value="1"/>
</dbReference>
<dbReference type="Gene3D" id="3.30.565.10">
    <property type="entry name" value="Histidine kinase-like ATPase, C-terminal domain"/>
    <property type="match status" value="1"/>
</dbReference>
<dbReference type="InterPro" id="IPR001610">
    <property type="entry name" value="PAC"/>
</dbReference>
<evidence type="ECO:0000313" key="10">
    <source>
        <dbReference type="Proteomes" id="UP000468531"/>
    </source>
</evidence>
<dbReference type="Pfam" id="PF01590">
    <property type="entry name" value="GAF"/>
    <property type="match status" value="1"/>
</dbReference>
<evidence type="ECO:0000259" key="8">
    <source>
        <dbReference type="PROSITE" id="PS50113"/>
    </source>
</evidence>
<dbReference type="FunFam" id="3.30.450.20:FF:000099">
    <property type="entry name" value="Sensory box sensor histidine kinase"/>
    <property type="match status" value="1"/>
</dbReference>
<evidence type="ECO:0000256" key="4">
    <source>
        <dbReference type="SAM" id="Coils"/>
    </source>
</evidence>
<evidence type="ECO:0000256" key="3">
    <source>
        <dbReference type="ARBA" id="ARBA00022553"/>
    </source>
</evidence>
<dbReference type="SMART" id="SM00388">
    <property type="entry name" value="HisKA"/>
    <property type="match status" value="1"/>
</dbReference>
<gene>
    <name evidence="9" type="ORF">FNJ47_05185</name>
</gene>
<dbReference type="Gene3D" id="2.10.70.100">
    <property type="match status" value="1"/>
</dbReference>
<dbReference type="SUPFAM" id="SSF55874">
    <property type="entry name" value="ATPase domain of HSP90 chaperone/DNA topoisomerase II/histidine kinase"/>
    <property type="match status" value="1"/>
</dbReference>
<dbReference type="SMART" id="SM00091">
    <property type="entry name" value="PAS"/>
    <property type="match status" value="3"/>
</dbReference>
<dbReference type="SUPFAM" id="SSF55781">
    <property type="entry name" value="GAF domain-like"/>
    <property type="match status" value="1"/>
</dbReference>
<dbReference type="Gene3D" id="3.30.450.40">
    <property type="match status" value="1"/>
</dbReference>
<keyword evidence="4" id="KW-0175">Coiled coil</keyword>
<dbReference type="PROSITE" id="PS00108">
    <property type="entry name" value="PROTEIN_KINASE_ST"/>
    <property type="match status" value="1"/>
</dbReference>
<dbReference type="PANTHER" id="PTHR43642">
    <property type="entry name" value="HYBRID SIGNAL TRANSDUCTION HISTIDINE KINASE G"/>
    <property type="match status" value="1"/>
</dbReference>
<dbReference type="InterPro" id="IPR003594">
    <property type="entry name" value="HATPase_dom"/>
</dbReference>
<accession>A0A6P1BA57</accession>
<dbReference type="InterPro" id="IPR000014">
    <property type="entry name" value="PAS"/>
</dbReference>
<dbReference type="Pfam" id="PF00512">
    <property type="entry name" value="HisKA"/>
    <property type="match status" value="1"/>
</dbReference>
<reference evidence="9 10" key="1">
    <citation type="journal article" date="2020" name="Arch. Microbiol.">
        <title>Bradyrhizobium uaiense sp. nov., a new highly efficient cowpea symbiont.</title>
        <authorList>
            <person name="Cabral Michel D."/>
            <person name="Azarias Guimaraes A."/>
            <person name="Martins da Costa E."/>
            <person name="Soares de Carvalho T."/>
            <person name="Balsanelli E."/>
            <person name="Willems A."/>
            <person name="Maltempi de Souza E."/>
            <person name="de Souza Moreira F.M."/>
        </authorList>
    </citation>
    <scope>NUCLEOTIDE SEQUENCE [LARGE SCALE GENOMIC DNA]</scope>
    <source>
        <strain evidence="9 10">UFLA 03-164</strain>
    </source>
</reference>
<dbReference type="EMBL" id="VKHP01000011">
    <property type="protein sequence ID" value="NEU95239.1"/>
    <property type="molecule type" value="Genomic_DNA"/>
</dbReference>
<feature type="domain" description="PAC" evidence="8">
    <location>
        <begin position="1783"/>
        <end position="1834"/>
    </location>
</feature>
<feature type="domain" description="PAS" evidence="7">
    <location>
        <begin position="1735"/>
        <end position="1780"/>
    </location>
</feature>
<dbReference type="InterPro" id="IPR041664">
    <property type="entry name" value="AAA_16"/>
</dbReference>
<dbReference type="GO" id="GO:0005524">
    <property type="term" value="F:ATP binding"/>
    <property type="evidence" value="ECO:0007669"/>
    <property type="project" value="InterPro"/>
</dbReference>
<dbReference type="PROSITE" id="PS50113">
    <property type="entry name" value="PAC"/>
    <property type="match status" value="3"/>
</dbReference>
<comment type="catalytic activity">
    <reaction evidence="1">
        <text>ATP + protein L-histidine = ADP + protein N-phospho-L-histidine.</text>
        <dbReference type="EC" id="2.7.13.3"/>
    </reaction>
</comment>
<dbReference type="Pfam" id="PF08447">
    <property type="entry name" value="PAS_3"/>
    <property type="match status" value="2"/>
</dbReference>
<evidence type="ECO:0000259" key="5">
    <source>
        <dbReference type="PROSITE" id="PS50011"/>
    </source>
</evidence>
<organism evidence="9 10">
    <name type="scientific">Bradyrhizobium uaiense</name>
    <dbReference type="NCBI Taxonomy" id="2594946"/>
    <lineage>
        <taxon>Bacteria</taxon>
        <taxon>Pseudomonadati</taxon>
        <taxon>Pseudomonadota</taxon>
        <taxon>Alphaproteobacteria</taxon>
        <taxon>Hyphomicrobiales</taxon>
        <taxon>Nitrobacteraceae</taxon>
        <taxon>Bradyrhizobium</taxon>
    </lineage>
</organism>
<dbReference type="Gene3D" id="1.10.510.10">
    <property type="entry name" value="Transferase(Phosphotransferase) domain 1"/>
    <property type="match status" value="1"/>
</dbReference>
<dbReference type="InterPro" id="IPR029016">
    <property type="entry name" value="GAF-like_dom_sf"/>
</dbReference>
<dbReference type="SUPFAM" id="SSF55785">
    <property type="entry name" value="PYP-like sensor domain (PAS domain)"/>
    <property type="match status" value="3"/>
</dbReference>
<dbReference type="SUPFAM" id="SSF47384">
    <property type="entry name" value="Homodimeric domain of signal transducing histidine kinase"/>
    <property type="match status" value="1"/>
</dbReference>
<dbReference type="InterPro" id="IPR036890">
    <property type="entry name" value="HATPase_C_sf"/>
</dbReference>
<dbReference type="Pfam" id="PF02518">
    <property type="entry name" value="HATPase_c"/>
    <property type="match status" value="1"/>
</dbReference>
<feature type="coiled-coil region" evidence="4">
    <location>
        <begin position="1566"/>
        <end position="1593"/>
    </location>
</feature>
<dbReference type="InterPro" id="IPR027417">
    <property type="entry name" value="P-loop_NTPase"/>
</dbReference>
<dbReference type="SMART" id="SM00387">
    <property type="entry name" value="HATPase_c"/>
    <property type="match status" value="1"/>
</dbReference>
<dbReference type="InterPro" id="IPR053159">
    <property type="entry name" value="Hybrid_Histidine_Kinase"/>
</dbReference>
<dbReference type="Pfam" id="PF13191">
    <property type="entry name" value="AAA_16"/>
    <property type="match status" value="1"/>
</dbReference>
<dbReference type="Pfam" id="PF13426">
    <property type="entry name" value="PAS_9"/>
    <property type="match status" value="1"/>
</dbReference>
<dbReference type="InterPro" id="IPR011009">
    <property type="entry name" value="Kinase-like_dom_sf"/>
</dbReference>
<evidence type="ECO:0000259" key="6">
    <source>
        <dbReference type="PROSITE" id="PS50109"/>
    </source>
</evidence>
<feature type="domain" description="PAS" evidence="7">
    <location>
        <begin position="1451"/>
        <end position="1493"/>
    </location>
</feature>
<dbReference type="CDD" id="cd00130">
    <property type="entry name" value="PAS"/>
    <property type="match status" value="3"/>
</dbReference>
<feature type="domain" description="PAC" evidence="8">
    <location>
        <begin position="1526"/>
        <end position="1575"/>
    </location>
</feature>
<dbReference type="Gene3D" id="3.30.450.20">
    <property type="entry name" value="PAS domain"/>
    <property type="match status" value="3"/>
</dbReference>
<sequence>MFCRVSLLSNADHSTALAVFPAAEHPTPAIFERFAHEFELREDLASAWSARPIELIRESGRIMLLLEDSGGEPLDRLMGEPMETGSFLRLATGIAVALGKLHQRGLVHKDIKPTNILVNHSTGEVKLTGFGLTSRLPRERQTPEPPETIAGTLAYMAPEQTGRMNRSIDARSDLYALGVTLYQMLTGALPFTASEPQEWVHCHIARRPTPPNERQEGLPTPISEIVMKLLAKTPEERYQSAAGVERDFRHCLSEWELQTGIDPFELGKQDVPDRLIVPEKLYGREREVASLLAAFDRIIKSGAPEFVLVSGYSGIGKSSVVNELHRVLVTPRGLFASGKFDQYNRDVPYSTLMQAFAALLRPLLGKSDAELNFWRKALHDALDPNGRLMVDLVPELKLIIGDPPPVPELPPQQAQIRFQAVLRSLLGVFARAEHPLVLFLDDLQWLDAATLDLLEDILIRSEPKHLMLVGAYRDNEVGTTHPLLRKLETIGQAQARIQKITLAPLAGEHVEELISDALCCTTSHAAPLAQIVHQKTAGNPFFVVQFLQALAGEGLLAVDAEAARWSWDSERILAKRYTDNVADLIVLKLARLPEKTQSLLQDFACLGGVADTITLSMLLDVPQDEVAFALLEALRQELIERRGDSYGFVHDRVQEAVYSLIPPASRAATHLRIGRLLVSQSPPERREEMIFDIVNQLNRGASLMISTEEREQLAAFNLIAGKRAKASTAYTSALSYLIAGAALLPDDSWDRRRALIYQLELHRAECEFQTGEQSSAENRLTMLATRPASSVERANVTWLRSVLYNSLNRPDRAVEVCLEYLRHEGIEWSLHPTKEEACREYERMWSLLGDREIEELIDLPLMSDPDTVATVEVLTKAIIPAVIIDENLASLFLWRIVNLSLENGHTDASCRAYAQIARLAGLRFGDNKVGVRFGRLGYELVERRGLKRFQASTYLGYATVTVSWTAHLREARDLIRQALDAANVNGDLTYVAYSWHHLIANLLAAGEPLVNAQREAERGLAFVRKARFAQEINTITAQLALIRTLRGLTATFGSLNDEQLDEIQYEHHLSGTNPGAEFAAGTYWTGKLQARFHAGDYAAAIDASLNAQRLLRILRGVHPAEVHFYGALSLASSCDTVSPIQDGQHIEALAAHHKQLLEWAENCPDNFDDRAALVGAEIARLEGRALEAMELYQRAIRSANASGFVQNEALAYELAARFYAARGFDEIAHIYLRNARYCYLRWGADGKVKQLDRMYPQLGRDETAAGSTNTIGTAVEQLDLATVIRLSQAVSGEIVPQKLTETLMRTAVEQAGAERGLLILLRDAEPKIEAEAMTGEGGITVNQQAQPVTADALPLSMLQYVLRTREIVLLEDAVEQPSAWATDTYIRERRARSVLCLPLINQAKLIGVLYLENNLSPKVFVPARMAALKLLVSQAAISLENTYLYDNLVEREARIRRLVDANIIGIYLWKSDGRIVEANDAFLRMVGYDREDLDRGGLRWMDITPAEWIDRDKQLARELRKTGSLQPFEKEYFRKDGSRVRVLMGATLFEQGAGEGVAFVLDLTERKRVEDALRQSEARNAAAERELRLTLDTIPALTWRTGPDGSAEYLNKRWLDYTGMTLGQALGWQWATAIHPDDLARLTEVWRGMLASQKPGEVEARMRRFDGVYRWFLFRTEILRDETGAVVGWYGTNTDIEDRKQAEGALKRNEAYAAEAQKLSRTGSVVWDVARENYYWSDEAYQIIGFDRTVEPSLDLILQRVHPDDRTLVLNEVRRVVEGEQNFDYEHRLMMDDGQIKYVKVRARRVRHSPGNEEIVGALMDITAARKSQEALHTAQTALAHSSRVATLGEMSASIAHEVNQPLAAIVTTGQACLRFLKREPPELNEVRGAVEWMVKNSNRASEVIRRVRGLSSKSNDEKSALDVKGLIEETAALLRHEFDAQHVALVLELQPDAPQIFADRVQIQQVVINLVMNGIDAVKPVTDRQRLLVIRSHDEAGHVIVSVKDNGVGISVENEGRLFDAFYTTKPGGLGIGLSICRSIIADHGGRLSTANNGDGLGATFQFALPIYRQAQNADPAPAN</sequence>
<proteinExistence type="predicted"/>
<dbReference type="PANTHER" id="PTHR43642:SF1">
    <property type="entry name" value="HYBRID SIGNAL TRANSDUCTION HISTIDINE KINASE G"/>
    <property type="match status" value="1"/>
</dbReference>
<dbReference type="InterPro" id="IPR000700">
    <property type="entry name" value="PAS-assoc_C"/>
</dbReference>
<dbReference type="InterPro" id="IPR008271">
    <property type="entry name" value="Ser/Thr_kinase_AS"/>
</dbReference>
<dbReference type="Gene3D" id="1.10.287.130">
    <property type="match status" value="1"/>
</dbReference>
<dbReference type="InterPro" id="IPR004358">
    <property type="entry name" value="Sig_transdc_His_kin-like_C"/>
</dbReference>
<name>A0A6P1BA57_9BRAD</name>
<dbReference type="Gene3D" id="3.40.50.300">
    <property type="entry name" value="P-loop containing nucleotide triphosphate hydrolases"/>
    <property type="match status" value="1"/>
</dbReference>
<dbReference type="SUPFAM" id="SSF56112">
    <property type="entry name" value="Protein kinase-like (PK-like)"/>
    <property type="match status" value="1"/>
</dbReference>
<dbReference type="PROSITE" id="PS50011">
    <property type="entry name" value="PROTEIN_KINASE_DOM"/>
    <property type="match status" value="1"/>
</dbReference>
<dbReference type="NCBIfam" id="TIGR00229">
    <property type="entry name" value="sensory_box"/>
    <property type="match status" value="2"/>
</dbReference>
<evidence type="ECO:0000256" key="1">
    <source>
        <dbReference type="ARBA" id="ARBA00000085"/>
    </source>
</evidence>